<dbReference type="PANTHER" id="PTHR23427:SF2">
    <property type="entry name" value="SURFEIT LOCUS PROTEIN 1"/>
    <property type="match status" value="1"/>
</dbReference>
<evidence type="ECO:0000256" key="6">
    <source>
        <dbReference type="RuleBase" id="RU363076"/>
    </source>
</evidence>
<evidence type="ECO:0000313" key="7">
    <source>
        <dbReference type="EMBL" id="GJE75717.1"/>
    </source>
</evidence>
<comment type="subcellular location">
    <subcellularLocation>
        <location evidence="6">Cell membrane</location>
        <topology evidence="6">Multi-pass membrane protein</topology>
    </subcellularLocation>
    <subcellularLocation>
        <location evidence="1">Membrane</location>
    </subcellularLocation>
</comment>
<dbReference type="PANTHER" id="PTHR23427">
    <property type="entry name" value="SURFEIT LOCUS PROTEIN"/>
    <property type="match status" value="1"/>
</dbReference>
<sequence length="240" mass="26108">MSRGVNVRRAVLALAGLGLVGVFLALGTWQIQRRAWKLDLIARVEARLHAEPIAPPPPAEWAHLDPDKIEYRRVRLSGRFAHDRSALVQALTERGGGFWVLTPLVQADGTTVLINRGFVPGDRKERADRAVGETTDEVTVTGLLRLPEPGGGFLRHNDPASDRWYSRDVAAIAAARGIGPVAPYFVDADATPNPGGLPIGGLTVVAFRNDHLVYALTWYTLALMSAAASIYALRRPRPEV</sequence>
<comment type="similarity">
    <text evidence="2 6">Belongs to the SURF1 family.</text>
</comment>
<evidence type="ECO:0000256" key="1">
    <source>
        <dbReference type="ARBA" id="ARBA00004370"/>
    </source>
</evidence>
<evidence type="ECO:0000256" key="4">
    <source>
        <dbReference type="ARBA" id="ARBA00022989"/>
    </source>
</evidence>
<keyword evidence="6" id="KW-1003">Cell membrane</keyword>
<reference evidence="7" key="1">
    <citation type="journal article" date="2021" name="Front. Microbiol.">
        <title>Comprehensive Comparative Genomics and Phenotyping of Methylobacterium Species.</title>
        <authorList>
            <person name="Alessa O."/>
            <person name="Ogura Y."/>
            <person name="Fujitani Y."/>
            <person name="Takami H."/>
            <person name="Hayashi T."/>
            <person name="Sahin N."/>
            <person name="Tani A."/>
        </authorList>
    </citation>
    <scope>NUCLEOTIDE SEQUENCE</scope>
    <source>
        <strain evidence="7">DSM 14458</strain>
    </source>
</reference>
<keyword evidence="4 6" id="KW-1133">Transmembrane helix</keyword>
<feature type="transmembrane region" description="Helical" evidence="6">
    <location>
        <begin position="212"/>
        <end position="233"/>
    </location>
</feature>
<protein>
    <recommendedName>
        <fullName evidence="6">SURF1-like protein</fullName>
    </recommendedName>
</protein>
<comment type="caution">
    <text evidence="6">Lacks conserved residue(s) required for the propagation of feature annotation.</text>
</comment>
<dbReference type="PROSITE" id="PS50895">
    <property type="entry name" value="SURF1"/>
    <property type="match status" value="1"/>
</dbReference>
<keyword evidence="3 6" id="KW-0812">Transmembrane</keyword>
<evidence type="ECO:0000313" key="8">
    <source>
        <dbReference type="Proteomes" id="UP001055093"/>
    </source>
</evidence>
<dbReference type="EMBL" id="BPRE01000006">
    <property type="protein sequence ID" value="GJE75717.1"/>
    <property type="molecule type" value="Genomic_DNA"/>
</dbReference>
<dbReference type="RefSeq" id="WP_137828614.1">
    <property type="nucleotide sequence ID" value="NZ_BPRE01000006.1"/>
</dbReference>
<evidence type="ECO:0000256" key="5">
    <source>
        <dbReference type="ARBA" id="ARBA00023136"/>
    </source>
</evidence>
<gene>
    <name evidence="7" type="ORF">BGCPKDLD_2304</name>
</gene>
<accession>A0ABQ4UU13</accession>
<dbReference type="InterPro" id="IPR002994">
    <property type="entry name" value="Surf1/Shy1"/>
</dbReference>
<evidence type="ECO:0000256" key="2">
    <source>
        <dbReference type="ARBA" id="ARBA00007165"/>
    </source>
</evidence>
<dbReference type="Pfam" id="PF02104">
    <property type="entry name" value="SURF1"/>
    <property type="match status" value="1"/>
</dbReference>
<proteinExistence type="inferred from homology"/>
<keyword evidence="8" id="KW-1185">Reference proteome</keyword>
<name>A0ABQ4UU13_9HYPH</name>
<dbReference type="CDD" id="cd06662">
    <property type="entry name" value="SURF1"/>
    <property type="match status" value="1"/>
</dbReference>
<reference evidence="7" key="2">
    <citation type="submission" date="2021-08" db="EMBL/GenBank/DDBJ databases">
        <authorList>
            <person name="Tani A."/>
            <person name="Ola A."/>
            <person name="Ogura Y."/>
            <person name="Katsura K."/>
            <person name="Hayashi T."/>
        </authorList>
    </citation>
    <scope>NUCLEOTIDE SEQUENCE</scope>
    <source>
        <strain evidence="7">DSM 14458</strain>
    </source>
</reference>
<dbReference type="Proteomes" id="UP001055093">
    <property type="component" value="Unassembled WGS sequence"/>
</dbReference>
<organism evidence="7 8">
    <name type="scientific">Methylorubrum suomiense</name>
    <dbReference type="NCBI Taxonomy" id="144191"/>
    <lineage>
        <taxon>Bacteria</taxon>
        <taxon>Pseudomonadati</taxon>
        <taxon>Pseudomonadota</taxon>
        <taxon>Alphaproteobacteria</taxon>
        <taxon>Hyphomicrobiales</taxon>
        <taxon>Methylobacteriaceae</taxon>
        <taxon>Methylorubrum</taxon>
    </lineage>
</organism>
<keyword evidence="5 6" id="KW-0472">Membrane</keyword>
<dbReference type="InterPro" id="IPR045214">
    <property type="entry name" value="Surf1/Surf4"/>
</dbReference>
<evidence type="ECO:0000256" key="3">
    <source>
        <dbReference type="ARBA" id="ARBA00022692"/>
    </source>
</evidence>
<comment type="caution">
    <text evidence="7">The sequence shown here is derived from an EMBL/GenBank/DDBJ whole genome shotgun (WGS) entry which is preliminary data.</text>
</comment>